<evidence type="ECO:0000256" key="2">
    <source>
        <dbReference type="ARBA" id="ARBA00022737"/>
    </source>
</evidence>
<dbReference type="InterPro" id="IPR015753">
    <property type="entry name" value="LRRC37"/>
</dbReference>
<dbReference type="Ensembl" id="ENSMMNT00015029697.1">
    <property type="protein sequence ID" value="ENSMMNP00015027019.1"/>
    <property type="gene ID" value="ENSMMNG00015019539.1"/>
</dbReference>
<keyword evidence="4" id="KW-1133">Transmembrane helix</keyword>
<dbReference type="GeneTree" id="ENSGT00530000063282"/>
<evidence type="ECO:0000256" key="1">
    <source>
        <dbReference type="ARBA" id="ARBA00022614"/>
    </source>
</evidence>
<feature type="region of interest" description="Disordered" evidence="3">
    <location>
        <begin position="1091"/>
        <end position="1116"/>
    </location>
</feature>
<keyword evidence="8" id="KW-1185">Reference proteome</keyword>
<dbReference type="InterPro" id="IPR032675">
    <property type="entry name" value="LRR_dom_sf"/>
</dbReference>
<evidence type="ECO:0000313" key="7">
    <source>
        <dbReference type="Ensembl" id="ENSMMNP00015027019.1"/>
    </source>
</evidence>
<dbReference type="Pfam" id="PF13855">
    <property type="entry name" value="LRR_8"/>
    <property type="match status" value="1"/>
</dbReference>
<dbReference type="Gene3D" id="3.80.10.10">
    <property type="entry name" value="Ribonuclease Inhibitor"/>
    <property type="match status" value="1"/>
</dbReference>
<feature type="region of interest" description="Disordered" evidence="3">
    <location>
        <begin position="160"/>
        <end position="328"/>
    </location>
</feature>
<keyword evidence="4" id="KW-0812">Transmembrane</keyword>
<dbReference type="SUPFAM" id="SSF52058">
    <property type="entry name" value="L domain-like"/>
    <property type="match status" value="1"/>
</dbReference>
<feature type="region of interest" description="Disordered" evidence="3">
    <location>
        <begin position="515"/>
        <end position="544"/>
    </location>
</feature>
<evidence type="ECO:0000313" key="8">
    <source>
        <dbReference type="Proteomes" id="UP000694561"/>
    </source>
</evidence>
<dbReference type="PANTHER" id="PTHR23045:SF9">
    <property type="entry name" value="LEUCINE RICH REPEAT CONTAINING 37A-RELATED"/>
    <property type="match status" value="1"/>
</dbReference>
<dbReference type="InterPro" id="IPR001611">
    <property type="entry name" value="Leu-rich_rpt"/>
</dbReference>
<dbReference type="PROSITE" id="PS51450">
    <property type="entry name" value="LRR"/>
    <property type="match status" value="1"/>
</dbReference>
<gene>
    <name evidence="7" type="primary">LOC114888947</name>
</gene>
<feature type="compositionally biased region" description="Polar residues" evidence="3">
    <location>
        <begin position="305"/>
        <end position="315"/>
    </location>
</feature>
<feature type="domain" description="Leucine-rich repeat-containing protein 37 N-terminal" evidence="6">
    <location>
        <begin position="279"/>
        <end position="364"/>
    </location>
</feature>
<feature type="region of interest" description="Disordered" evidence="3">
    <location>
        <begin position="1024"/>
        <end position="1055"/>
    </location>
</feature>
<feature type="compositionally biased region" description="Polar residues" evidence="3">
    <location>
        <begin position="1188"/>
        <end position="1199"/>
    </location>
</feature>
<feature type="compositionally biased region" description="Polar residues" evidence="3">
    <location>
        <begin position="1249"/>
        <end position="1268"/>
    </location>
</feature>
<keyword evidence="4" id="KW-0472">Membrane</keyword>
<feature type="compositionally biased region" description="Low complexity" evidence="3">
    <location>
        <begin position="242"/>
        <end position="267"/>
    </location>
</feature>
<reference evidence="7" key="1">
    <citation type="submission" date="2025-08" db="UniProtKB">
        <authorList>
            <consortium name="Ensembl"/>
        </authorList>
    </citation>
    <scope>IDENTIFICATION</scope>
</reference>
<evidence type="ECO:0008006" key="9">
    <source>
        <dbReference type="Google" id="ProtNLM"/>
    </source>
</evidence>
<feature type="region of interest" description="Disordered" evidence="3">
    <location>
        <begin position="1"/>
        <end position="115"/>
    </location>
</feature>
<dbReference type="PANTHER" id="PTHR23045">
    <property type="entry name" value="LEUCINE-RICH REPEAT-CONTAINING PROTEIN 37A"/>
    <property type="match status" value="1"/>
</dbReference>
<keyword evidence="2" id="KW-0677">Repeat</keyword>
<feature type="domain" description="Leucine-rich repeat-containing protein 37 N-terminal" evidence="6">
    <location>
        <begin position="455"/>
        <end position="528"/>
    </location>
</feature>
<feature type="domain" description="LRRC37A/B like protein 1 C-terminal" evidence="5">
    <location>
        <begin position="1299"/>
        <end position="1431"/>
    </location>
</feature>
<feature type="domain" description="Leucine-rich repeat-containing protein 37 N-terminal" evidence="6">
    <location>
        <begin position="86"/>
        <end position="170"/>
    </location>
</feature>
<dbReference type="Pfam" id="PF15779">
    <property type="entry name" value="LRRC37"/>
    <property type="match status" value="3"/>
</dbReference>
<dbReference type="Proteomes" id="UP000694561">
    <property type="component" value="Unplaced"/>
</dbReference>
<evidence type="ECO:0000259" key="5">
    <source>
        <dbReference type="Pfam" id="PF14914"/>
    </source>
</evidence>
<dbReference type="SMART" id="SM00369">
    <property type="entry name" value="LRR_TYP"/>
    <property type="match status" value="3"/>
</dbReference>
<feature type="compositionally biased region" description="Polar residues" evidence="3">
    <location>
        <begin position="1209"/>
        <end position="1225"/>
    </location>
</feature>
<dbReference type="InterPro" id="IPR032754">
    <property type="entry name" value="LRRC37_N"/>
</dbReference>
<dbReference type="Pfam" id="PF14914">
    <property type="entry name" value="LRRC37AB_C"/>
    <property type="match status" value="1"/>
</dbReference>
<feature type="region of interest" description="Disordered" evidence="3">
    <location>
        <begin position="1188"/>
        <end position="1268"/>
    </location>
</feature>
<feature type="compositionally biased region" description="Polar residues" evidence="3">
    <location>
        <begin position="1032"/>
        <end position="1042"/>
    </location>
</feature>
<protein>
    <recommendedName>
        <fullName evidence="9">LRRC37A/B like protein 1 C-terminal domain-containing protein</fullName>
    </recommendedName>
</protein>
<name>A0A8C6C578_MONMO</name>
<feature type="compositionally biased region" description="Basic and acidic residues" evidence="3">
    <location>
        <begin position="447"/>
        <end position="457"/>
    </location>
</feature>
<organism evidence="7 8">
    <name type="scientific">Monodon monoceros</name>
    <name type="common">Narwhal</name>
    <name type="synonym">Ceratodon monodon</name>
    <dbReference type="NCBI Taxonomy" id="40151"/>
    <lineage>
        <taxon>Eukaryota</taxon>
        <taxon>Metazoa</taxon>
        <taxon>Chordata</taxon>
        <taxon>Craniata</taxon>
        <taxon>Vertebrata</taxon>
        <taxon>Euteleostomi</taxon>
        <taxon>Mammalia</taxon>
        <taxon>Eutheria</taxon>
        <taxon>Laurasiatheria</taxon>
        <taxon>Artiodactyla</taxon>
        <taxon>Whippomorpha</taxon>
        <taxon>Cetacea</taxon>
        <taxon>Odontoceti</taxon>
        <taxon>Monodontidae</taxon>
        <taxon>Monodon</taxon>
    </lineage>
</organism>
<evidence type="ECO:0000256" key="3">
    <source>
        <dbReference type="SAM" id="MobiDB-lite"/>
    </source>
</evidence>
<feature type="compositionally biased region" description="Low complexity" evidence="3">
    <location>
        <begin position="226"/>
        <end position="235"/>
    </location>
</feature>
<evidence type="ECO:0000259" key="6">
    <source>
        <dbReference type="Pfam" id="PF15779"/>
    </source>
</evidence>
<feature type="region of interest" description="Disordered" evidence="3">
    <location>
        <begin position="447"/>
        <end position="467"/>
    </location>
</feature>
<feature type="transmembrane region" description="Helical" evidence="4">
    <location>
        <begin position="1409"/>
        <end position="1429"/>
    </location>
</feature>
<feature type="transmembrane region" description="Helical" evidence="4">
    <location>
        <begin position="1436"/>
        <end position="1463"/>
    </location>
</feature>
<keyword evidence="1" id="KW-0433">Leucine-rich repeat</keyword>
<sequence length="1479" mass="163753">MDAFYPEESLSRAFLGSPDEPPEPPEEAVISPSQQEAQICHPELTEEAESLPQQEAPAQHPQTPEEVESFLPQVEKQPQQPEPTEEVEPPPLQQEAPSRPSKAPEELETSSPREALAQLLETRQEVVVRLVAHHGVSEAQQSNLYNVTVKPLDLTLTITPQVTKEVEPSPVQQNTPSQPPESPEEVEPSPVQQETTGQPPEPLVEAEPSPSEKEQPTQRSEPTEPPATQQETPAQLSESFGEAEASATQEETSAQSPEPPNEAESSPTQQEIPALSPAEIDPSATLQEQPAQPPEPPGEFESSPTQSPELSNVTVVFSPEHPVPTVSPLGQDQAQLLQRPDVTVKPVGLALIVTPAFTNEVETSLPQQETSAQSTVSSEQLEPLSVWQEFSDQHSIPSENVEFFPVHQEPPIQPPYPEVTFQNPEQVQAHHPTLIEVTIQPLDLGLTRRPEPTKEDEPSPVMQETLTQPAEPPKEVFVAQPPVYHNPIVPTPNQDHTEPPTSPSITVKPLDLELTTTPEPTTESEHSTAWQQTTAPPPKHPEVTLEQPNLSQVTVSPVDLGVNISQQPRPSDTVLFPSTQYSVSTGLPGVRYTPEKKQPEQNATTNISICELCTCKNETLSCVGLSPKQKLHRVPEPEPNAYNGTFTIINFQGNSISYIDESIWKAYRWAEKLNLSENYLTELHKDSFEGLLSLRYLDLSCNKIQSIERRTFEPLPFLENLGCNSLTELSFGTFQAWHGMRFLHTDMGTTQVSLTTIESILMMTLELEKLILPSRMACCLCQFKDTIEVVCKTLKLRCDSECLTDMTRCDEETSIGNAEGSLMKVLQARKKNTTTELTVESERASSEKSAVSLSGFMNEQLAFNNKSDIISALNYILPYIPKGNLGDVESTLLPFIQLLFSNTPDGDMPQGLLKGNTRSPSVKPVAKNSTNKNKLRKLHFAENLLAAETQEKVDEVKKEEKPATRMRSNISSATFKRYIFQKKLQTAQPQKDSLAKIESTEERLLTANRVLKGPRGIQKMHLKAVGDESVRGKQNAQPSEANTAEERSLRRPSPRNLKQLLMVQSPRKLVGKSSNAESAFIKEHKAAGSSSLKQYFKGRPSASIPPKSSSEVKSRSKDLSNTIHVLEDAKARIRNIKDFELISHSGNKYIFHKIRSRKFRKKSSLNRMMLASPPFSVLRSLINSPPQEALSSSEVTSQEKPFPELFSLSDPSTENTTSGNNTAHSVSEEIISTGSSTLPGGTGPGNTTHRSVSPAHSTVAADSSMPTVQHTNQTRWEDHNTGTELSSKAAGFAFPGLTSPGDQVETQLNQQLRSLIPNNDVRRLISHVIQTLKMNCSETHVQLACANLISRTGLLMKLLSKQQEANVSEAEWYTDQWKADNYISESTEAQSEQKGQESKVPRYGYNNKLILAISISVVVTIWVTILCLIEYIPRCFFVGFFFWLHWGFIVVHGLLIEVASLVVEYGLLARRLRSCGART</sequence>
<accession>A0A8C6C578</accession>
<proteinExistence type="predicted"/>
<reference evidence="7" key="2">
    <citation type="submission" date="2025-09" db="UniProtKB">
        <authorList>
            <consortium name="Ensembl"/>
        </authorList>
    </citation>
    <scope>IDENTIFICATION</scope>
</reference>
<evidence type="ECO:0000256" key="4">
    <source>
        <dbReference type="SAM" id="Phobius"/>
    </source>
</evidence>
<dbReference type="InterPro" id="IPR029423">
    <property type="entry name" value="LRRC37AB_C"/>
</dbReference>
<dbReference type="InterPro" id="IPR003591">
    <property type="entry name" value="Leu-rich_rpt_typical-subtyp"/>
</dbReference>